<evidence type="ECO:0000259" key="2">
    <source>
        <dbReference type="Pfam" id="PF04909"/>
    </source>
</evidence>
<feature type="domain" description="Amidohydrolase-related" evidence="2">
    <location>
        <begin position="3"/>
        <end position="277"/>
    </location>
</feature>
<dbReference type="EMBL" id="FR695872">
    <property type="protein sequence ID" value="CBX29669.1"/>
    <property type="molecule type" value="Genomic_DNA"/>
</dbReference>
<gene>
    <name evidence="3" type="ORF">N47_J06500</name>
</gene>
<dbReference type="GO" id="GO:0019748">
    <property type="term" value="P:secondary metabolic process"/>
    <property type="evidence" value="ECO:0007669"/>
    <property type="project" value="TreeGrafter"/>
</dbReference>
<dbReference type="Pfam" id="PF04909">
    <property type="entry name" value="Amidohydro_2"/>
    <property type="match status" value="1"/>
</dbReference>
<dbReference type="PANTHER" id="PTHR21240">
    <property type="entry name" value="2-AMINO-3-CARBOXYLMUCONATE-6-SEMIALDEHYDE DECARBOXYLASE"/>
    <property type="match status" value="1"/>
</dbReference>
<dbReference type="Gene3D" id="3.20.20.140">
    <property type="entry name" value="Metal-dependent hydrolases"/>
    <property type="match status" value="1"/>
</dbReference>
<sequence length="285" mass="32434">MVIDFHAHIFPVKISGNREKYFQSEPAFKLLYDSPKSRLVGAETLIEAMDKNGVDKTVVFGFPWKNDEVFTLNNDYIVESVLKYPDRLIGFACFDPFNIKAEKEAERCLTDGLCGIGELAFYESGIDEKTLQQLSPVMDICRTRNVPVLIHTNEPVGHKYPGKTPNTLLQIYNLIKKFPDNKIVLAHWGGGIFFFNLLKKEVKEAMKNVYFDTAASPFLYDSRIYLKAKELAGIDKILFGSDYPLINPSRYFSELEISGLEKEDTEKICGLNAEKLLFGQPDIYT</sequence>
<dbReference type="InterPro" id="IPR032465">
    <property type="entry name" value="ACMSD"/>
</dbReference>
<protein>
    <recommendedName>
        <fullName evidence="2">Amidohydrolase-related domain-containing protein</fullName>
    </recommendedName>
</protein>
<proteinExistence type="predicted"/>
<name>E1YGH5_9BACT</name>
<evidence type="ECO:0000256" key="1">
    <source>
        <dbReference type="ARBA" id="ARBA00023239"/>
    </source>
</evidence>
<dbReference type="CDD" id="cd01292">
    <property type="entry name" value="metallo-dependent_hydrolases"/>
    <property type="match status" value="1"/>
</dbReference>
<dbReference type="AlphaFoldDB" id="E1YGH5"/>
<dbReference type="SUPFAM" id="SSF51556">
    <property type="entry name" value="Metallo-dependent hydrolases"/>
    <property type="match status" value="1"/>
</dbReference>
<keyword evidence="1" id="KW-0456">Lyase</keyword>
<organism evidence="3">
    <name type="scientific">uncultured Desulfobacterium sp</name>
    <dbReference type="NCBI Taxonomy" id="201089"/>
    <lineage>
        <taxon>Bacteria</taxon>
        <taxon>Pseudomonadati</taxon>
        <taxon>Thermodesulfobacteriota</taxon>
        <taxon>Desulfobacteria</taxon>
        <taxon>Desulfobacterales</taxon>
        <taxon>Desulfobacteriaceae</taxon>
        <taxon>Desulfobacterium</taxon>
        <taxon>environmental samples</taxon>
    </lineage>
</organism>
<accession>E1YGH5</accession>
<dbReference type="PANTHER" id="PTHR21240:SF28">
    <property type="entry name" value="ISO-OROTATE DECARBOXYLASE (EUROFUNG)"/>
    <property type="match status" value="1"/>
</dbReference>
<reference evidence="3" key="1">
    <citation type="journal article" date="2011" name="Environ. Microbiol.">
        <title>Genomic insights into the metabolic potential of the polycyclic aromatic hydrocarbon degrading sulfate-reducing Deltaproteobacterium N47.</title>
        <authorList>
            <person name="Bergmann F."/>
            <person name="Selesi D."/>
            <person name="Weinmaier T."/>
            <person name="Tischler P."/>
            <person name="Rattei T."/>
            <person name="Meckenstock R.U."/>
        </authorList>
    </citation>
    <scope>NUCLEOTIDE SEQUENCE</scope>
</reference>
<dbReference type="GO" id="GO:0005737">
    <property type="term" value="C:cytoplasm"/>
    <property type="evidence" value="ECO:0007669"/>
    <property type="project" value="TreeGrafter"/>
</dbReference>
<dbReference type="InterPro" id="IPR006680">
    <property type="entry name" value="Amidohydro-rel"/>
</dbReference>
<evidence type="ECO:0000313" key="3">
    <source>
        <dbReference type="EMBL" id="CBX29669.1"/>
    </source>
</evidence>
<dbReference type="GO" id="GO:0016831">
    <property type="term" value="F:carboxy-lyase activity"/>
    <property type="evidence" value="ECO:0007669"/>
    <property type="project" value="InterPro"/>
</dbReference>
<dbReference type="GO" id="GO:0016787">
    <property type="term" value="F:hydrolase activity"/>
    <property type="evidence" value="ECO:0007669"/>
    <property type="project" value="InterPro"/>
</dbReference>
<dbReference type="InterPro" id="IPR032466">
    <property type="entry name" value="Metal_Hydrolase"/>
</dbReference>